<sequence length="130" mass="15165">MKHWWNNNWGKTITLFCYLVISFIYSICLVEFNKKIAGWSYFSIVTDSGAIYFLLEAAILLSVGLLYLFYLYRNLWRVGTEPYTLVTLVTFAIITLICMILIIYFIQNPVLRAFFSFYIIGGAAIYAYNN</sequence>
<comment type="caution">
    <text evidence="2">The sequence shown here is derived from an EMBL/GenBank/DDBJ whole genome shotgun (WGS) entry which is preliminary data.</text>
</comment>
<reference evidence="2" key="2">
    <citation type="submission" date="2021-09" db="EMBL/GenBank/DDBJ databases">
        <authorList>
            <person name="Gilroy R."/>
        </authorList>
    </citation>
    <scope>NUCLEOTIDE SEQUENCE</scope>
    <source>
        <strain evidence="2">7886</strain>
    </source>
</reference>
<accession>A0A921LAJ5</accession>
<feature type="transmembrane region" description="Helical" evidence="1">
    <location>
        <begin position="110"/>
        <end position="128"/>
    </location>
</feature>
<organism evidence="2 3">
    <name type="scientific">Companilactobacillus farciminis</name>
    <dbReference type="NCBI Taxonomy" id="1612"/>
    <lineage>
        <taxon>Bacteria</taxon>
        <taxon>Bacillati</taxon>
        <taxon>Bacillota</taxon>
        <taxon>Bacilli</taxon>
        <taxon>Lactobacillales</taxon>
        <taxon>Lactobacillaceae</taxon>
        <taxon>Companilactobacillus</taxon>
    </lineage>
</organism>
<proteinExistence type="predicted"/>
<reference evidence="2" key="1">
    <citation type="journal article" date="2021" name="PeerJ">
        <title>Extensive microbial diversity within the chicken gut microbiome revealed by metagenomics and culture.</title>
        <authorList>
            <person name="Gilroy R."/>
            <person name="Ravi A."/>
            <person name="Getino M."/>
            <person name="Pursley I."/>
            <person name="Horton D.L."/>
            <person name="Alikhan N.F."/>
            <person name="Baker D."/>
            <person name="Gharbi K."/>
            <person name="Hall N."/>
            <person name="Watson M."/>
            <person name="Adriaenssens E.M."/>
            <person name="Foster-Nyarko E."/>
            <person name="Jarju S."/>
            <person name="Secka A."/>
            <person name="Antonio M."/>
            <person name="Oren A."/>
            <person name="Chaudhuri R.R."/>
            <person name="La Ragione R."/>
            <person name="Hildebrand F."/>
            <person name="Pallen M.J."/>
        </authorList>
    </citation>
    <scope>NUCLEOTIDE SEQUENCE</scope>
    <source>
        <strain evidence="2">7886</strain>
    </source>
</reference>
<evidence type="ECO:0000256" key="1">
    <source>
        <dbReference type="SAM" id="Phobius"/>
    </source>
</evidence>
<feature type="transmembrane region" description="Helical" evidence="1">
    <location>
        <begin position="83"/>
        <end position="104"/>
    </location>
</feature>
<dbReference type="AlphaFoldDB" id="A0A921LAJ5"/>
<feature type="transmembrane region" description="Helical" evidence="1">
    <location>
        <begin position="12"/>
        <end position="32"/>
    </location>
</feature>
<dbReference type="EMBL" id="DYWC01000285">
    <property type="protein sequence ID" value="HJF88199.1"/>
    <property type="molecule type" value="Genomic_DNA"/>
</dbReference>
<keyword evidence="1" id="KW-0472">Membrane</keyword>
<evidence type="ECO:0000313" key="2">
    <source>
        <dbReference type="EMBL" id="HJF88199.1"/>
    </source>
</evidence>
<dbReference type="Proteomes" id="UP000747013">
    <property type="component" value="Unassembled WGS sequence"/>
</dbReference>
<gene>
    <name evidence="2" type="ORF">K8V88_12265</name>
</gene>
<protein>
    <submittedName>
        <fullName evidence="2">Uncharacterized protein</fullName>
    </submittedName>
</protein>
<feature type="transmembrane region" description="Helical" evidence="1">
    <location>
        <begin position="52"/>
        <end position="71"/>
    </location>
</feature>
<keyword evidence="1" id="KW-0812">Transmembrane</keyword>
<name>A0A921LAJ5_9LACO</name>
<keyword evidence="1" id="KW-1133">Transmembrane helix</keyword>
<evidence type="ECO:0000313" key="3">
    <source>
        <dbReference type="Proteomes" id="UP000747013"/>
    </source>
</evidence>